<evidence type="ECO:0000313" key="2">
    <source>
        <dbReference type="EMBL" id="TWV42524.1"/>
    </source>
</evidence>
<dbReference type="AlphaFoldDB" id="A0A5C6JM75"/>
<evidence type="ECO:0000256" key="1">
    <source>
        <dbReference type="SAM" id="MobiDB-lite"/>
    </source>
</evidence>
<proteinExistence type="predicted"/>
<accession>A0A5C6JM75</accession>
<name>A0A5C6JM75_9ACTN</name>
<keyword evidence="3" id="KW-1185">Reference proteome</keyword>
<evidence type="ECO:0000313" key="3">
    <source>
        <dbReference type="Proteomes" id="UP000320481"/>
    </source>
</evidence>
<dbReference type="Proteomes" id="UP000320481">
    <property type="component" value="Unassembled WGS sequence"/>
</dbReference>
<feature type="compositionally biased region" description="Basic and acidic residues" evidence="1">
    <location>
        <begin position="48"/>
        <end position="58"/>
    </location>
</feature>
<dbReference type="EMBL" id="VOGW01000113">
    <property type="protein sequence ID" value="TWV42524.1"/>
    <property type="molecule type" value="Genomic_DNA"/>
</dbReference>
<organism evidence="2 3">
    <name type="scientific">Streptomyces misionensis</name>
    <dbReference type="NCBI Taxonomy" id="67331"/>
    <lineage>
        <taxon>Bacteria</taxon>
        <taxon>Bacillati</taxon>
        <taxon>Actinomycetota</taxon>
        <taxon>Actinomycetes</taxon>
        <taxon>Kitasatosporales</taxon>
        <taxon>Streptomycetaceae</taxon>
        <taxon>Streptomyces</taxon>
    </lineage>
</organism>
<comment type="caution">
    <text evidence="2">The sequence shown here is derived from an EMBL/GenBank/DDBJ whole genome shotgun (WGS) entry which is preliminary data.</text>
</comment>
<feature type="compositionally biased region" description="Low complexity" evidence="1">
    <location>
        <begin position="73"/>
        <end position="82"/>
    </location>
</feature>
<dbReference type="RefSeq" id="WP_146466493.1">
    <property type="nucleotide sequence ID" value="NZ_VOGW01000113.1"/>
</dbReference>
<feature type="region of interest" description="Disordered" evidence="1">
    <location>
        <begin position="36"/>
        <end position="98"/>
    </location>
</feature>
<gene>
    <name evidence="2" type="ORF">FRZ03_19775</name>
</gene>
<sequence length="159" mass="16353">MPVPSRTRTPKFTAVVAFVVLGPTGFSRGGMTAATTRAAAGGGCGSPRQDHDADHFGHDDDEEDFGDDGSGTGDDVTPTPDASTDAVRGYGAVDPTDREDTFTARVNFVAGDDLTISIGGTDVTLPAHGTKTVKVPSGEDADLDALDHCEAQPDAYPVD</sequence>
<protein>
    <submittedName>
        <fullName evidence="2">Uncharacterized protein</fullName>
    </submittedName>
</protein>
<reference evidence="2" key="1">
    <citation type="journal article" date="2019" name="Microbiol. Resour. Announc.">
        <title>Draft Genomic Sequences of Streptomyces misionensis and Streptomyces albidoflavus, bacteria applied for phytopathogen biocontrol.</title>
        <authorList>
            <person name="Pylro V."/>
            <person name="Dias A."/>
            <person name="Andreote F."/>
            <person name="Varani A."/>
            <person name="Andreote C."/>
            <person name="Bernardo E."/>
            <person name="Martins T."/>
        </authorList>
    </citation>
    <scope>NUCLEOTIDE SEQUENCE [LARGE SCALE GENOMIC DNA]</scope>
    <source>
        <strain evidence="2">66</strain>
    </source>
</reference>